<keyword evidence="2" id="KW-1185">Reference proteome</keyword>
<evidence type="ECO:0000313" key="1">
    <source>
        <dbReference type="EMBL" id="KAJ7730554.1"/>
    </source>
</evidence>
<dbReference type="InterPro" id="IPR053354">
    <property type="entry name" value="MGDG_epimerase"/>
</dbReference>
<gene>
    <name evidence="1" type="ORF">B0H16DRAFT_1733713</name>
</gene>
<protein>
    <submittedName>
        <fullName evidence="1">Uncharacterized protein</fullName>
    </submittedName>
</protein>
<name>A0AAD7MSY1_9AGAR</name>
<evidence type="ECO:0000313" key="2">
    <source>
        <dbReference type="Proteomes" id="UP001215598"/>
    </source>
</evidence>
<dbReference type="PANTHER" id="PTHR43558">
    <property type="entry name" value="REDUCTASE, PUTATIVE (AFU_ORTHOLOGUE AFUA_3G10540)-RELATED"/>
    <property type="match status" value="1"/>
</dbReference>
<reference evidence="1" key="1">
    <citation type="submission" date="2023-03" db="EMBL/GenBank/DDBJ databases">
        <title>Massive genome expansion in bonnet fungi (Mycena s.s.) driven by repeated elements and novel gene families across ecological guilds.</title>
        <authorList>
            <consortium name="Lawrence Berkeley National Laboratory"/>
            <person name="Harder C.B."/>
            <person name="Miyauchi S."/>
            <person name="Viragh M."/>
            <person name="Kuo A."/>
            <person name="Thoen E."/>
            <person name="Andreopoulos B."/>
            <person name="Lu D."/>
            <person name="Skrede I."/>
            <person name="Drula E."/>
            <person name="Henrissat B."/>
            <person name="Morin E."/>
            <person name="Kohler A."/>
            <person name="Barry K."/>
            <person name="LaButti K."/>
            <person name="Morin E."/>
            <person name="Salamov A."/>
            <person name="Lipzen A."/>
            <person name="Mereny Z."/>
            <person name="Hegedus B."/>
            <person name="Baldrian P."/>
            <person name="Stursova M."/>
            <person name="Weitz H."/>
            <person name="Taylor A."/>
            <person name="Grigoriev I.V."/>
            <person name="Nagy L.G."/>
            <person name="Martin F."/>
            <person name="Kauserud H."/>
        </authorList>
    </citation>
    <scope>NUCLEOTIDE SEQUENCE</scope>
    <source>
        <strain evidence="1">CBHHK182m</strain>
    </source>
</reference>
<dbReference type="Proteomes" id="UP001215598">
    <property type="component" value="Unassembled WGS sequence"/>
</dbReference>
<sequence length="589" mass="68168">MPYLMLRRSLLRLSNGGGYGNWGDSHRPHRPLVADPRIDEWILDNEIWLRREHRDWRHGLVTLVDAETIFPNSLLSETARIITRSDDLPGFTILGETRRQELRIQPSTDSFKRTFLAMSDGLLRNMDWANIIIAGGIVLGSLVNVNPPQHEPEWSLSDIDIYIHGLSPGDATAKICHIYDVFRSNLPHHMRTLTVRNSKTITFYAEYPLRRIQIILKLASDPKDVLLNFDLDICSMGWDGSDVWMLPRAARALETGYNTFTMNLIQGHYLSERKASQPQRIFKYARKGYGLRFLPVYMTSVDHDINSLAEEARTWAWHRYLYITELPARDGIFTRADLDDAVGFRRTRPLSSFTHLMRHVAFWEMGQTFSNIIIEKDHWASTSYDTDDNIPRQQYAWDARFNGAAFSASIIRSNMEDVDEWRLNDFRGRLRQHGVLCNDQLNRAQRMTSASNVKDILGTEKDIRMLVLLPVDFAIYANALVNEAQADAGSEERRLLEPVVNGMADIPTTQQEGLFLWTIGPQLMWQHMDRRIDELFEVLYAFRRANRTMDEDSQISRFTKELLRRETSALDRGVDEFVAFGEWLSLTPQ</sequence>
<dbReference type="PANTHER" id="PTHR43558:SF6">
    <property type="entry name" value="REDUCTASE, PUTATIVE (AFU_ORTHOLOGUE AFUA_3G10540)-RELATED"/>
    <property type="match status" value="1"/>
</dbReference>
<dbReference type="AlphaFoldDB" id="A0AAD7MSY1"/>
<organism evidence="1 2">
    <name type="scientific">Mycena metata</name>
    <dbReference type="NCBI Taxonomy" id="1033252"/>
    <lineage>
        <taxon>Eukaryota</taxon>
        <taxon>Fungi</taxon>
        <taxon>Dikarya</taxon>
        <taxon>Basidiomycota</taxon>
        <taxon>Agaricomycotina</taxon>
        <taxon>Agaricomycetes</taxon>
        <taxon>Agaricomycetidae</taxon>
        <taxon>Agaricales</taxon>
        <taxon>Marasmiineae</taxon>
        <taxon>Mycenaceae</taxon>
        <taxon>Mycena</taxon>
    </lineage>
</organism>
<accession>A0AAD7MSY1</accession>
<dbReference type="EMBL" id="JARKIB010000158">
    <property type="protein sequence ID" value="KAJ7730554.1"/>
    <property type="molecule type" value="Genomic_DNA"/>
</dbReference>
<proteinExistence type="predicted"/>
<comment type="caution">
    <text evidence="1">The sequence shown here is derived from an EMBL/GenBank/DDBJ whole genome shotgun (WGS) entry which is preliminary data.</text>
</comment>